<evidence type="ECO:0008006" key="4">
    <source>
        <dbReference type="Google" id="ProtNLM"/>
    </source>
</evidence>
<dbReference type="eggNOG" id="ENOG5032VTC">
    <property type="taxonomic scope" value="Bacteria"/>
</dbReference>
<evidence type="ECO:0000313" key="3">
    <source>
        <dbReference type="Proteomes" id="UP000009319"/>
    </source>
</evidence>
<organism evidence="2 3">
    <name type="scientific">Rhizobium mesoamericanum STM3625</name>
    <dbReference type="NCBI Taxonomy" id="1211777"/>
    <lineage>
        <taxon>Bacteria</taxon>
        <taxon>Pseudomonadati</taxon>
        <taxon>Pseudomonadota</taxon>
        <taxon>Alphaproteobacteria</taxon>
        <taxon>Hyphomicrobiales</taxon>
        <taxon>Rhizobiaceae</taxon>
        <taxon>Rhizobium/Agrobacterium group</taxon>
        <taxon>Rhizobium</taxon>
    </lineage>
</organism>
<evidence type="ECO:0000313" key="2">
    <source>
        <dbReference type="EMBL" id="CCM76730.1"/>
    </source>
</evidence>
<keyword evidence="3" id="KW-1185">Reference proteome</keyword>
<evidence type="ECO:0000256" key="1">
    <source>
        <dbReference type="SAM" id="MobiDB-lite"/>
    </source>
</evidence>
<proteinExistence type="predicted"/>
<name>K0PYG7_9HYPH</name>
<dbReference type="InterPro" id="IPR039728">
    <property type="entry name" value="GLG1"/>
</dbReference>
<accession>K0PYG7</accession>
<feature type="compositionally biased region" description="Low complexity" evidence="1">
    <location>
        <begin position="111"/>
        <end position="134"/>
    </location>
</feature>
<dbReference type="Proteomes" id="UP000009319">
    <property type="component" value="Unassembled WGS sequence"/>
</dbReference>
<comment type="caution">
    <text evidence="2">The sequence shown here is derived from an EMBL/GenBank/DDBJ whole genome shotgun (WGS) entry which is preliminary data.</text>
</comment>
<dbReference type="HOGENOM" id="CLU_1446574_0_0_5"/>
<feature type="region of interest" description="Disordered" evidence="1">
    <location>
        <begin position="100"/>
        <end position="139"/>
    </location>
</feature>
<feature type="compositionally biased region" description="Polar residues" evidence="1">
    <location>
        <begin position="101"/>
        <end position="110"/>
    </location>
</feature>
<dbReference type="PANTHER" id="PTHR11884:SF1">
    <property type="entry name" value="GOLGI APPARATUS PROTEIN 1"/>
    <property type="match status" value="1"/>
</dbReference>
<protein>
    <recommendedName>
        <fullName evidence="4">Cysteine rich repeat domain protein</fullName>
    </recommendedName>
</protein>
<reference evidence="2 3" key="1">
    <citation type="journal article" date="2013" name="Genome Announc.">
        <title>Draft Genome Sequence of Rhizobium mesoamericanum STM3625, a Nitrogen-Fixing Symbiont of Mimosa pudica Isolated in French Guiana (South America).</title>
        <authorList>
            <person name="Moulin L."/>
            <person name="Mornico D."/>
            <person name="Melkonian R."/>
            <person name="Klonowska A."/>
        </authorList>
    </citation>
    <scope>NUCLEOTIDE SEQUENCE [LARGE SCALE GENOMIC DNA]</scope>
    <source>
        <strain evidence="2 3">STM3625</strain>
    </source>
</reference>
<sequence length="190" mass="19210">MEHFSSSSSLEIASTKAGVWRMKPGVPVLAVVALFAGAALSQQPTDAQRNAIKSACRSDFLSDCSGVMPGGKEALACLQQHEASLSSGCKQAISALGASGNAATPKSSSGAETAPATPDAGTPKAAAPAATAAPQLSPREEMTIAREACGPDFRSYCRAVPLGGGRGIACLRENMARLSPACQKVLAHGL</sequence>
<gene>
    <name evidence="2" type="ORF">BN77_3759</name>
</gene>
<dbReference type="EMBL" id="CANI01000025">
    <property type="protein sequence ID" value="CCM76730.1"/>
    <property type="molecule type" value="Genomic_DNA"/>
</dbReference>
<dbReference type="AlphaFoldDB" id="K0PYG7"/>
<dbReference type="PANTHER" id="PTHR11884">
    <property type="entry name" value="SELECTIN LIGAND RELATED"/>
    <property type="match status" value="1"/>
</dbReference>